<accession>A0A6L6Q1K2</accession>
<reference evidence="2 3" key="1">
    <citation type="submission" date="2019-11" db="EMBL/GenBank/DDBJ databases">
        <title>Type strains purchased from KCTC, JCM and DSMZ.</title>
        <authorList>
            <person name="Lu H."/>
        </authorList>
    </citation>
    <scope>NUCLEOTIDE SEQUENCE [LARGE SCALE GENOMIC DNA]</scope>
    <source>
        <strain evidence="2 3">KCTC 42409</strain>
    </source>
</reference>
<dbReference type="CDD" id="cd00093">
    <property type="entry name" value="HTH_XRE"/>
    <property type="match status" value="1"/>
</dbReference>
<organism evidence="2 3">
    <name type="scientific">Pseudoduganella ginsengisoli</name>
    <dbReference type="NCBI Taxonomy" id="1462440"/>
    <lineage>
        <taxon>Bacteria</taxon>
        <taxon>Pseudomonadati</taxon>
        <taxon>Pseudomonadota</taxon>
        <taxon>Betaproteobacteria</taxon>
        <taxon>Burkholderiales</taxon>
        <taxon>Oxalobacteraceae</taxon>
        <taxon>Telluria group</taxon>
        <taxon>Pseudoduganella</taxon>
    </lineage>
</organism>
<dbReference type="PROSITE" id="PS50943">
    <property type="entry name" value="HTH_CROC1"/>
    <property type="match status" value="1"/>
</dbReference>
<evidence type="ECO:0000313" key="3">
    <source>
        <dbReference type="Proteomes" id="UP000484015"/>
    </source>
</evidence>
<dbReference type="AlphaFoldDB" id="A0A6L6Q1K2"/>
<dbReference type="SUPFAM" id="SSF47413">
    <property type="entry name" value="lambda repressor-like DNA-binding domains"/>
    <property type="match status" value="1"/>
</dbReference>
<protein>
    <submittedName>
        <fullName evidence="2">Helix-turn-helix domain-containing protein</fullName>
    </submittedName>
</protein>
<feature type="domain" description="HTH cro/C1-type" evidence="1">
    <location>
        <begin position="2"/>
        <end position="43"/>
    </location>
</feature>
<keyword evidence="3" id="KW-1185">Reference proteome</keyword>
<sequence length="48" mass="5272">MALALSAELDRTYISQIERGVENPSLLVLCKLAAFLEPDVPDLVGEDR</sequence>
<dbReference type="EMBL" id="WNLA01000009">
    <property type="protein sequence ID" value="MTW03416.1"/>
    <property type="molecule type" value="Genomic_DNA"/>
</dbReference>
<evidence type="ECO:0000259" key="1">
    <source>
        <dbReference type="PROSITE" id="PS50943"/>
    </source>
</evidence>
<dbReference type="InterPro" id="IPR001387">
    <property type="entry name" value="Cro/C1-type_HTH"/>
</dbReference>
<dbReference type="Gene3D" id="1.10.260.40">
    <property type="entry name" value="lambda repressor-like DNA-binding domains"/>
    <property type="match status" value="1"/>
</dbReference>
<dbReference type="GO" id="GO:0003677">
    <property type="term" value="F:DNA binding"/>
    <property type="evidence" value="ECO:0007669"/>
    <property type="project" value="InterPro"/>
</dbReference>
<evidence type="ECO:0000313" key="2">
    <source>
        <dbReference type="EMBL" id="MTW03416.1"/>
    </source>
</evidence>
<gene>
    <name evidence="2" type="ORF">GM668_15125</name>
</gene>
<dbReference type="InterPro" id="IPR010982">
    <property type="entry name" value="Lambda_DNA-bd_dom_sf"/>
</dbReference>
<name>A0A6L6Q1K2_9BURK</name>
<dbReference type="Pfam" id="PF01381">
    <property type="entry name" value="HTH_3"/>
    <property type="match status" value="1"/>
</dbReference>
<proteinExistence type="predicted"/>
<dbReference type="Proteomes" id="UP000484015">
    <property type="component" value="Unassembled WGS sequence"/>
</dbReference>
<comment type="caution">
    <text evidence="2">The sequence shown here is derived from an EMBL/GenBank/DDBJ whole genome shotgun (WGS) entry which is preliminary data.</text>
</comment>